<comment type="caution">
    <text evidence="3">The sequence shown here is derived from an EMBL/GenBank/DDBJ whole genome shotgun (WGS) entry which is preliminary data.</text>
</comment>
<dbReference type="AlphaFoldDB" id="A0A840VQW9"/>
<dbReference type="EMBL" id="JACHFJ010000011">
    <property type="protein sequence ID" value="MBB5373991.1"/>
    <property type="molecule type" value="Genomic_DNA"/>
</dbReference>
<organism evidence="3 4">
    <name type="scientific">Acidocella aromatica</name>
    <dbReference type="NCBI Taxonomy" id="1303579"/>
    <lineage>
        <taxon>Bacteria</taxon>
        <taxon>Pseudomonadati</taxon>
        <taxon>Pseudomonadota</taxon>
        <taxon>Alphaproteobacteria</taxon>
        <taxon>Acetobacterales</taxon>
        <taxon>Acidocellaceae</taxon>
        <taxon>Acidocella</taxon>
    </lineage>
</organism>
<evidence type="ECO:0000256" key="1">
    <source>
        <dbReference type="SAM" id="MobiDB-lite"/>
    </source>
</evidence>
<evidence type="ECO:0000313" key="4">
    <source>
        <dbReference type="Proteomes" id="UP000553706"/>
    </source>
</evidence>
<proteinExistence type="predicted"/>
<protein>
    <recommendedName>
        <fullName evidence="2">YspA cpYpsA-related SLOG domain-containing protein</fullName>
    </recommendedName>
</protein>
<name>A0A840VQW9_9PROT</name>
<dbReference type="InterPro" id="IPR019627">
    <property type="entry name" value="YAcAr"/>
</dbReference>
<reference evidence="3 4" key="1">
    <citation type="submission" date="2020-08" db="EMBL/GenBank/DDBJ databases">
        <title>Genomic Encyclopedia of Type Strains, Phase IV (KMG-IV): sequencing the most valuable type-strain genomes for metagenomic binning, comparative biology and taxonomic classification.</title>
        <authorList>
            <person name="Goeker M."/>
        </authorList>
    </citation>
    <scope>NUCLEOTIDE SEQUENCE [LARGE SCALE GENOMIC DNA]</scope>
    <source>
        <strain evidence="3 4">DSM 27026</strain>
    </source>
</reference>
<sequence length="401" mass="44224">MPARMRSAFGEDRASAFERAIGRQPGRIGNGCGRRFSGASLRAAFHRETKSPAFAILRCASALSLRSGCRSVPPDGFVAMKAATVAVQPTEHPMSGHDDYEPEHSASPTDHIVQELQLYGYRPSEGEADPRPVPEDRIIEGAVADIFDALIATVADTSLDPDLDDLLWSTVNMFHRAVERADRKLDDNEQEQKRLQREQDGSEVKSVQLERLIDLGQSLIERRDSLEVFRDSAADHYLRTTGSPWSQRTGSRVNHRHLTAAMIDSRDFIAAKRRSETEVLVPPGPKIAFSGGDTADHKLIWAKLDQVHAKHPDMVLMHGGSPKGAEKIAARWAETRKVPQIAFKPDWTKHAKAAPFKRNDAMLAIMPIGVFIFPGTGIQDNLADKARKLGIPVYRFGSGGA</sequence>
<feature type="domain" description="YspA cpYpsA-related SLOG" evidence="2">
    <location>
        <begin position="285"/>
        <end position="350"/>
    </location>
</feature>
<dbReference type="Pfam" id="PF10686">
    <property type="entry name" value="YAcAr"/>
    <property type="match status" value="1"/>
</dbReference>
<evidence type="ECO:0000259" key="2">
    <source>
        <dbReference type="Pfam" id="PF10686"/>
    </source>
</evidence>
<evidence type="ECO:0000313" key="3">
    <source>
        <dbReference type="EMBL" id="MBB5373991.1"/>
    </source>
</evidence>
<accession>A0A840VQW9</accession>
<gene>
    <name evidence="3" type="ORF">HNP71_002258</name>
</gene>
<feature type="region of interest" description="Disordered" evidence="1">
    <location>
        <begin position="183"/>
        <end position="202"/>
    </location>
</feature>
<dbReference type="Proteomes" id="UP000553706">
    <property type="component" value="Unassembled WGS sequence"/>
</dbReference>
<keyword evidence="4" id="KW-1185">Reference proteome</keyword>